<evidence type="ECO:0000256" key="7">
    <source>
        <dbReference type="PROSITE-ProRule" id="PRU01091"/>
    </source>
</evidence>
<evidence type="ECO:0000256" key="5">
    <source>
        <dbReference type="ARBA" id="ARBA00023163"/>
    </source>
</evidence>
<keyword evidence="1 6" id="KW-0597">Phosphoprotein</keyword>
<sequence length="223" mass="24981">MWVLAVEDDQALLSAVEGVLTDEGYQVDTAERGDDGLLLAGRGVYDLLVLDIMLPGVDGITMVKTLRSKGVTTPVLFLTAKDSVRARVEGLDAGADDYLVKPFAVEELTARARALLRRNGKTAPEGEMTYGPISLRVHEYDGFVDDEPLKLTMKEFELLKYFLQNKEQILTRQQIFDRVWGIHSDANYGVVDLYVHYLRKKLGACEQLIRTVRNVGYILKKGD</sequence>
<feature type="domain" description="OmpR/PhoB-type" evidence="9">
    <location>
        <begin position="125"/>
        <end position="221"/>
    </location>
</feature>
<dbReference type="EMBL" id="RHHT01000071">
    <property type="protein sequence ID" value="RNB70247.1"/>
    <property type="molecule type" value="Genomic_DNA"/>
</dbReference>
<dbReference type="GO" id="GO:0000976">
    <property type="term" value="F:transcription cis-regulatory region binding"/>
    <property type="evidence" value="ECO:0007669"/>
    <property type="project" value="TreeGrafter"/>
</dbReference>
<dbReference type="Pfam" id="PF00072">
    <property type="entry name" value="Response_reg"/>
    <property type="match status" value="1"/>
</dbReference>
<protein>
    <submittedName>
        <fullName evidence="10">DNA-binding response regulator</fullName>
    </submittedName>
</protein>
<feature type="modified residue" description="4-aspartylphosphate" evidence="6">
    <location>
        <position position="51"/>
    </location>
</feature>
<keyword evidence="4 7" id="KW-0238">DNA-binding</keyword>
<evidence type="ECO:0000259" key="8">
    <source>
        <dbReference type="PROSITE" id="PS50110"/>
    </source>
</evidence>
<dbReference type="SUPFAM" id="SSF46894">
    <property type="entry name" value="C-terminal effector domain of the bipartite response regulators"/>
    <property type="match status" value="1"/>
</dbReference>
<keyword evidence="5" id="KW-0804">Transcription</keyword>
<dbReference type="PROSITE" id="PS51755">
    <property type="entry name" value="OMPR_PHOB"/>
    <property type="match status" value="1"/>
</dbReference>
<dbReference type="RefSeq" id="WP_122915442.1">
    <property type="nucleotide sequence ID" value="NZ_RHHT01000071.1"/>
</dbReference>
<name>A0A3M8C4D4_9BACL</name>
<feature type="DNA-binding region" description="OmpR/PhoB-type" evidence="7">
    <location>
        <begin position="125"/>
        <end position="221"/>
    </location>
</feature>
<dbReference type="InterPro" id="IPR016032">
    <property type="entry name" value="Sig_transdc_resp-reg_C-effctor"/>
</dbReference>
<dbReference type="GO" id="GO:0032993">
    <property type="term" value="C:protein-DNA complex"/>
    <property type="evidence" value="ECO:0007669"/>
    <property type="project" value="TreeGrafter"/>
</dbReference>
<evidence type="ECO:0000256" key="3">
    <source>
        <dbReference type="ARBA" id="ARBA00023015"/>
    </source>
</evidence>
<dbReference type="GO" id="GO:0005829">
    <property type="term" value="C:cytosol"/>
    <property type="evidence" value="ECO:0007669"/>
    <property type="project" value="TreeGrafter"/>
</dbReference>
<dbReference type="InterPro" id="IPR036388">
    <property type="entry name" value="WH-like_DNA-bd_sf"/>
</dbReference>
<dbReference type="PROSITE" id="PS50110">
    <property type="entry name" value="RESPONSE_REGULATORY"/>
    <property type="match status" value="1"/>
</dbReference>
<gene>
    <name evidence="10" type="ORF">EDM58_23265</name>
</gene>
<reference evidence="10 11" key="1">
    <citation type="submission" date="2018-10" db="EMBL/GenBank/DDBJ databases">
        <title>Phylogenomics of Brevibacillus.</title>
        <authorList>
            <person name="Dunlap C."/>
        </authorList>
    </citation>
    <scope>NUCLEOTIDE SEQUENCE [LARGE SCALE GENOMIC DNA]</scope>
    <source>
        <strain evidence="10 11">JCM 15085</strain>
    </source>
</reference>
<dbReference type="SMART" id="SM00862">
    <property type="entry name" value="Trans_reg_C"/>
    <property type="match status" value="1"/>
</dbReference>
<dbReference type="PANTHER" id="PTHR48111:SF22">
    <property type="entry name" value="REGULATOR OF RPOS"/>
    <property type="match status" value="1"/>
</dbReference>
<dbReference type="InterPro" id="IPR001867">
    <property type="entry name" value="OmpR/PhoB-type_DNA-bd"/>
</dbReference>
<evidence type="ECO:0000259" key="9">
    <source>
        <dbReference type="PROSITE" id="PS51755"/>
    </source>
</evidence>
<dbReference type="SMART" id="SM00448">
    <property type="entry name" value="REC"/>
    <property type="match status" value="1"/>
</dbReference>
<dbReference type="Gene3D" id="3.40.50.2300">
    <property type="match status" value="1"/>
</dbReference>
<comment type="caution">
    <text evidence="10">The sequence shown here is derived from an EMBL/GenBank/DDBJ whole genome shotgun (WGS) entry which is preliminary data.</text>
</comment>
<dbReference type="InterPro" id="IPR011006">
    <property type="entry name" value="CheY-like_superfamily"/>
</dbReference>
<evidence type="ECO:0000256" key="1">
    <source>
        <dbReference type="ARBA" id="ARBA00022553"/>
    </source>
</evidence>
<dbReference type="Pfam" id="PF00486">
    <property type="entry name" value="Trans_reg_C"/>
    <property type="match status" value="1"/>
</dbReference>
<evidence type="ECO:0000313" key="10">
    <source>
        <dbReference type="EMBL" id="RNB70247.1"/>
    </source>
</evidence>
<dbReference type="GO" id="GO:0000156">
    <property type="term" value="F:phosphorelay response regulator activity"/>
    <property type="evidence" value="ECO:0007669"/>
    <property type="project" value="TreeGrafter"/>
</dbReference>
<dbReference type="Gene3D" id="6.10.250.690">
    <property type="match status" value="1"/>
</dbReference>
<dbReference type="PANTHER" id="PTHR48111">
    <property type="entry name" value="REGULATOR OF RPOS"/>
    <property type="match status" value="1"/>
</dbReference>
<dbReference type="InterPro" id="IPR039420">
    <property type="entry name" value="WalR-like"/>
</dbReference>
<dbReference type="GO" id="GO:0006355">
    <property type="term" value="P:regulation of DNA-templated transcription"/>
    <property type="evidence" value="ECO:0007669"/>
    <property type="project" value="InterPro"/>
</dbReference>
<dbReference type="CDD" id="cd00383">
    <property type="entry name" value="trans_reg_C"/>
    <property type="match status" value="1"/>
</dbReference>
<evidence type="ECO:0000256" key="2">
    <source>
        <dbReference type="ARBA" id="ARBA00023012"/>
    </source>
</evidence>
<dbReference type="Proteomes" id="UP000281915">
    <property type="component" value="Unassembled WGS sequence"/>
</dbReference>
<feature type="domain" description="Response regulatory" evidence="8">
    <location>
        <begin position="2"/>
        <end position="116"/>
    </location>
</feature>
<keyword evidence="2" id="KW-0902">Two-component regulatory system</keyword>
<keyword evidence="3" id="KW-0805">Transcription regulation</keyword>
<dbReference type="Gene3D" id="1.10.10.10">
    <property type="entry name" value="Winged helix-like DNA-binding domain superfamily/Winged helix DNA-binding domain"/>
    <property type="match status" value="1"/>
</dbReference>
<proteinExistence type="predicted"/>
<dbReference type="InterPro" id="IPR001789">
    <property type="entry name" value="Sig_transdc_resp-reg_receiver"/>
</dbReference>
<evidence type="ECO:0000313" key="11">
    <source>
        <dbReference type="Proteomes" id="UP000281915"/>
    </source>
</evidence>
<dbReference type="AlphaFoldDB" id="A0A3M8C4D4"/>
<dbReference type="SUPFAM" id="SSF52172">
    <property type="entry name" value="CheY-like"/>
    <property type="match status" value="1"/>
</dbReference>
<evidence type="ECO:0000256" key="4">
    <source>
        <dbReference type="ARBA" id="ARBA00023125"/>
    </source>
</evidence>
<accession>A0A3M8C4D4</accession>
<evidence type="ECO:0000256" key="6">
    <source>
        <dbReference type="PROSITE-ProRule" id="PRU00169"/>
    </source>
</evidence>
<organism evidence="10 11">
    <name type="scientific">Brevibacillus panacihumi</name>
    <dbReference type="NCBI Taxonomy" id="497735"/>
    <lineage>
        <taxon>Bacteria</taxon>
        <taxon>Bacillati</taxon>
        <taxon>Bacillota</taxon>
        <taxon>Bacilli</taxon>
        <taxon>Bacillales</taxon>
        <taxon>Paenibacillaceae</taxon>
        <taxon>Brevibacillus</taxon>
    </lineage>
</organism>